<feature type="domain" description="tRNA nuclease CdiA C-terminal" evidence="1">
    <location>
        <begin position="101"/>
        <end position="182"/>
    </location>
</feature>
<comment type="caution">
    <text evidence="2">The sequence shown here is derived from an EMBL/GenBank/DDBJ whole genome shotgun (WGS) entry which is preliminary data.</text>
</comment>
<evidence type="ECO:0000313" key="2">
    <source>
        <dbReference type="EMBL" id="OPX41844.1"/>
    </source>
</evidence>
<proteinExistence type="predicted"/>
<gene>
    <name evidence="2" type="ORF">CLHUN_42850</name>
</gene>
<accession>A0A1V4SDE6</accession>
<sequence length="186" mass="20102">MLNDPIDDYYEPMYTLYITQEDIDGFVIVTSMLQPEIKMASNAIKYLGSLFEGAGNATKGAGTLTGSLDKLSQAERTMVNDLLRQGKNVEIVPRSNVQGVKTPDFKVNGVLTELKSLEGTSLNTPVTRIQKGFGQGAQTVIIDGRATGLTAEQANTVINRINGIYKNGVPGKIEIWTNEGTIFGGK</sequence>
<dbReference type="AlphaFoldDB" id="A0A1V4SDE6"/>
<evidence type="ECO:0000259" key="1">
    <source>
        <dbReference type="Pfam" id="PF18451"/>
    </source>
</evidence>
<dbReference type="Pfam" id="PF18451">
    <property type="entry name" value="CdiA_C"/>
    <property type="match status" value="1"/>
</dbReference>
<dbReference type="Proteomes" id="UP000191554">
    <property type="component" value="Unassembled WGS sequence"/>
</dbReference>
<dbReference type="Gene3D" id="3.40.1350.120">
    <property type="match status" value="1"/>
</dbReference>
<organism evidence="2 3">
    <name type="scientific">Ruminiclostridium hungatei</name>
    <name type="common">Clostridium hungatei</name>
    <dbReference type="NCBI Taxonomy" id="48256"/>
    <lineage>
        <taxon>Bacteria</taxon>
        <taxon>Bacillati</taxon>
        <taxon>Bacillota</taxon>
        <taxon>Clostridia</taxon>
        <taxon>Eubacteriales</taxon>
        <taxon>Oscillospiraceae</taxon>
        <taxon>Ruminiclostridium</taxon>
    </lineage>
</organism>
<dbReference type="EMBL" id="MZGX01000060">
    <property type="protein sequence ID" value="OPX41844.1"/>
    <property type="molecule type" value="Genomic_DNA"/>
</dbReference>
<name>A0A1V4SDE6_RUMHU</name>
<keyword evidence="3" id="KW-1185">Reference proteome</keyword>
<reference evidence="2 3" key="1">
    <citation type="submission" date="2017-03" db="EMBL/GenBank/DDBJ databases">
        <title>Genome sequence of Clostridium hungatei DSM 14427.</title>
        <authorList>
            <person name="Poehlein A."/>
            <person name="Daniel R."/>
        </authorList>
    </citation>
    <scope>NUCLEOTIDE SEQUENCE [LARGE SCALE GENOMIC DNA]</scope>
    <source>
        <strain evidence="2 3">DSM 14427</strain>
    </source>
</reference>
<dbReference type="InterPro" id="IPR040559">
    <property type="entry name" value="CdiA_C"/>
</dbReference>
<protein>
    <recommendedName>
        <fullName evidence="1">tRNA nuclease CdiA C-terminal domain-containing protein</fullName>
    </recommendedName>
</protein>
<evidence type="ECO:0000313" key="3">
    <source>
        <dbReference type="Proteomes" id="UP000191554"/>
    </source>
</evidence>